<comment type="similarity">
    <text evidence="2">Belongs to the fimbrial protein family.</text>
</comment>
<dbReference type="GO" id="GO:0009289">
    <property type="term" value="C:pilus"/>
    <property type="evidence" value="ECO:0007669"/>
    <property type="project" value="UniProtKB-SubCell"/>
</dbReference>
<reference evidence="7" key="1">
    <citation type="submission" date="2022-02" db="EMBL/GenBank/DDBJ databases">
        <title>Vibrio sp. nov, a new bacterium isolated from seawater.</title>
        <authorList>
            <person name="Yuan Y."/>
        </authorList>
    </citation>
    <scope>NUCLEOTIDE SEQUENCE</scope>
    <source>
        <strain evidence="7">ZSDZ65</strain>
    </source>
</reference>
<dbReference type="GO" id="GO:0043709">
    <property type="term" value="P:cell adhesion involved in single-species biofilm formation"/>
    <property type="evidence" value="ECO:0007669"/>
    <property type="project" value="TreeGrafter"/>
</dbReference>
<dbReference type="InterPro" id="IPR008966">
    <property type="entry name" value="Adhesion_dom_sf"/>
</dbReference>
<keyword evidence="4" id="KW-0281">Fimbrium</keyword>
<dbReference type="PANTHER" id="PTHR33420">
    <property type="entry name" value="FIMBRIAL SUBUNIT ELFA-RELATED"/>
    <property type="match status" value="1"/>
</dbReference>
<evidence type="ECO:0000313" key="7">
    <source>
        <dbReference type="EMBL" id="MCW8346447.1"/>
    </source>
</evidence>
<dbReference type="InterPro" id="IPR000259">
    <property type="entry name" value="Adhesion_dom_fimbrial"/>
</dbReference>
<dbReference type="RefSeq" id="WP_265675003.1">
    <property type="nucleotide sequence ID" value="NZ_JAKRRY010000011.1"/>
</dbReference>
<evidence type="ECO:0000256" key="5">
    <source>
        <dbReference type="SAM" id="SignalP"/>
    </source>
</evidence>
<feature type="chain" id="PRO_5040765316" evidence="5">
    <location>
        <begin position="25"/>
        <end position="193"/>
    </location>
</feature>
<dbReference type="InterPro" id="IPR050263">
    <property type="entry name" value="Bact_Fimbrial_Adh_Pro"/>
</dbReference>
<dbReference type="Pfam" id="PF00419">
    <property type="entry name" value="Fimbrial"/>
    <property type="match status" value="1"/>
</dbReference>
<name>A0A9X3HX50_9VIBR</name>
<dbReference type="PANTHER" id="PTHR33420:SF3">
    <property type="entry name" value="FIMBRIAL SUBUNIT ELFA"/>
    <property type="match status" value="1"/>
</dbReference>
<dbReference type="Gene3D" id="2.60.40.1090">
    <property type="entry name" value="Fimbrial-type adhesion domain"/>
    <property type="match status" value="1"/>
</dbReference>
<evidence type="ECO:0000256" key="2">
    <source>
        <dbReference type="ARBA" id="ARBA00006671"/>
    </source>
</evidence>
<evidence type="ECO:0000259" key="6">
    <source>
        <dbReference type="Pfam" id="PF00419"/>
    </source>
</evidence>
<comment type="caution">
    <text evidence="7">The sequence shown here is derived from an EMBL/GenBank/DDBJ whole genome shotgun (WGS) entry which is preliminary data.</text>
</comment>
<protein>
    <submittedName>
        <fullName evidence="7">Type 1 fimbrial protein</fullName>
    </submittedName>
</protein>
<feature type="signal peptide" evidence="5">
    <location>
        <begin position="1"/>
        <end position="24"/>
    </location>
</feature>
<dbReference type="Proteomes" id="UP001155587">
    <property type="component" value="Unassembled WGS sequence"/>
</dbReference>
<gene>
    <name evidence="7" type="ORF">MD535_10585</name>
</gene>
<dbReference type="InterPro" id="IPR036937">
    <property type="entry name" value="Adhesion_dom_fimbrial_sf"/>
</dbReference>
<evidence type="ECO:0000256" key="3">
    <source>
        <dbReference type="ARBA" id="ARBA00022729"/>
    </source>
</evidence>
<sequence>MKKNTLCKSIIASSILLISAGSYANDGQITFNGKVTAASCQVSGGTTDGTATETLSISMPSITTDSIDATSGALSGHTSFNIQLTNCQGPDEEPIKARVAFSGIGDPDKQYALKNTAANAAQGVGIQLLQEDGTTKIDINGGSAIAPEETLPLASGTAVPITFNFQAAYINVTGNKPTAGDVLATAKYVIEYN</sequence>
<evidence type="ECO:0000256" key="1">
    <source>
        <dbReference type="ARBA" id="ARBA00004561"/>
    </source>
</evidence>
<keyword evidence="3 5" id="KW-0732">Signal</keyword>
<organism evidence="7 8">
    <name type="scientific">Vibrio qingdaonensis</name>
    <dbReference type="NCBI Taxonomy" id="2829491"/>
    <lineage>
        <taxon>Bacteria</taxon>
        <taxon>Pseudomonadati</taxon>
        <taxon>Pseudomonadota</taxon>
        <taxon>Gammaproteobacteria</taxon>
        <taxon>Vibrionales</taxon>
        <taxon>Vibrionaceae</taxon>
        <taxon>Vibrio</taxon>
    </lineage>
</organism>
<comment type="subcellular location">
    <subcellularLocation>
        <location evidence="1">Fimbrium</location>
    </subcellularLocation>
</comment>
<dbReference type="AlphaFoldDB" id="A0A9X3HX50"/>
<evidence type="ECO:0000256" key="4">
    <source>
        <dbReference type="ARBA" id="ARBA00023263"/>
    </source>
</evidence>
<feature type="domain" description="Fimbrial-type adhesion" evidence="6">
    <location>
        <begin position="29"/>
        <end position="192"/>
    </location>
</feature>
<dbReference type="SUPFAM" id="SSF49401">
    <property type="entry name" value="Bacterial adhesins"/>
    <property type="match status" value="1"/>
</dbReference>
<accession>A0A9X3HX50</accession>
<dbReference type="EMBL" id="JAKRRY010000011">
    <property type="protein sequence ID" value="MCW8346447.1"/>
    <property type="molecule type" value="Genomic_DNA"/>
</dbReference>
<proteinExistence type="inferred from homology"/>
<evidence type="ECO:0000313" key="8">
    <source>
        <dbReference type="Proteomes" id="UP001155587"/>
    </source>
</evidence>
<keyword evidence="8" id="KW-1185">Reference proteome</keyword>